<name>A0A1I1B6G7_9BACT</name>
<gene>
    <name evidence="2" type="ORF">SAMN04489723_11168</name>
</gene>
<keyword evidence="3" id="KW-1185">Reference proteome</keyword>
<dbReference type="InterPro" id="IPR041682">
    <property type="entry name" value="AAA_14"/>
</dbReference>
<dbReference type="Pfam" id="PF13173">
    <property type="entry name" value="AAA_14"/>
    <property type="match status" value="1"/>
</dbReference>
<dbReference type="PANTHER" id="PTHR42990">
    <property type="entry name" value="ATPASE"/>
    <property type="match status" value="1"/>
</dbReference>
<dbReference type="Proteomes" id="UP000198790">
    <property type="component" value="Unassembled WGS sequence"/>
</dbReference>
<organism evidence="2 3">
    <name type="scientific">Algoriphagus aquimarinus</name>
    <dbReference type="NCBI Taxonomy" id="237018"/>
    <lineage>
        <taxon>Bacteria</taxon>
        <taxon>Pseudomonadati</taxon>
        <taxon>Bacteroidota</taxon>
        <taxon>Cytophagia</taxon>
        <taxon>Cytophagales</taxon>
        <taxon>Cyclobacteriaceae</taxon>
        <taxon>Algoriphagus</taxon>
    </lineage>
</organism>
<dbReference type="EMBL" id="FOKK01000011">
    <property type="protein sequence ID" value="SFB45944.1"/>
    <property type="molecule type" value="Genomic_DNA"/>
</dbReference>
<accession>A0A1I1B6G7</accession>
<dbReference type="Gene3D" id="3.40.50.300">
    <property type="entry name" value="P-loop containing nucleotide triphosphate hydrolases"/>
    <property type="match status" value="1"/>
</dbReference>
<dbReference type="STRING" id="237018.SAMN04489723_11168"/>
<evidence type="ECO:0000259" key="1">
    <source>
        <dbReference type="Pfam" id="PF13173"/>
    </source>
</evidence>
<dbReference type="PANTHER" id="PTHR42990:SF1">
    <property type="entry name" value="AAA+ ATPASE DOMAIN-CONTAINING PROTEIN"/>
    <property type="match status" value="1"/>
</dbReference>
<evidence type="ECO:0000313" key="2">
    <source>
        <dbReference type="EMBL" id="SFB45944.1"/>
    </source>
</evidence>
<dbReference type="AlphaFoldDB" id="A0A1I1B6G7"/>
<proteinExistence type="predicted"/>
<evidence type="ECO:0000313" key="3">
    <source>
        <dbReference type="Proteomes" id="UP000198790"/>
    </source>
</evidence>
<dbReference type="OrthoDB" id="9768467at2"/>
<sequence>MDILFSNSQNLLNQTDGKFFRYLFDKIEWNQRMIAIKGPRGSGKTTLMLQRIKYGIKPQSYEALYFSADHYWFYTHNLVETTATFYENGGRFLFIDEVHKYPNWSRELKNIYDSYPDLKVVFSSSSALDIYRGESDLSRRVISYELPGMSFREYLNLTQEKNFLPVSLAEIQNSHSQITPEITSKLQPLPAFKEYLKRGYLPIITESNPESIPVFLQQIINTVVESDLAFIADYNAGTAYKVKKLLGVLAESVPFKPNVSSIARKVETSRDSVYEWLTQLEKARLLNFLIAEGKGISLLQKPDKVYLENTNLSYALKATPEIGSVRETFLLNQLKNIKKEVRLPKSGDFQLDDLVIEVGGKNKDASQVNHLENYLIAADEIELGFGKKVPLWIFGMMY</sequence>
<dbReference type="InterPro" id="IPR027417">
    <property type="entry name" value="P-loop_NTPase"/>
</dbReference>
<dbReference type="SUPFAM" id="SSF52540">
    <property type="entry name" value="P-loop containing nucleoside triphosphate hydrolases"/>
    <property type="match status" value="1"/>
</dbReference>
<reference evidence="2 3" key="1">
    <citation type="submission" date="2016-10" db="EMBL/GenBank/DDBJ databases">
        <authorList>
            <person name="de Groot N.N."/>
        </authorList>
    </citation>
    <scope>NUCLEOTIDE SEQUENCE [LARGE SCALE GENOMIC DNA]</scope>
    <source>
        <strain evidence="2 3">DSM 23399</strain>
    </source>
</reference>
<dbReference type="RefSeq" id="WP_092898747.1">
    <property type="nucleotide sequence ID" value="NZ_FOKK01000011.1"/>
</dbReference>
<protein>
    <recommendedName>
        <fullName evidence="1">AAA domain-containing protein</fullName>
    </recommendedName>
</protein>
<feature type="domain" description="AAA" evidence="1">
    <location>
        <begin position="31"/>
        <end position="155"/>
    </location>
</feature>